<reference evidence="2 3" key="1">
    <citation type="journal article" date="2018" name="Sci. Rep.">
        <title>Genome sequence of the cauliflower mushroom Sparassis crispa (Hanabiratake) and its association with beneficial usage.</title>
        <authorList>
            <person name="Kiyama R."/>
            <person name="Furutani Y."/>
            <person name="Kawaguchi K."/>
            <person name="Nakanishi T."/>
        </authorList>
    </citation>
    <scope>NUCLEOTIDE SEQUENCE [LARGE SCALE GENOMIC DNA]</scope>
</reference>
<comment type="caution">
    <text evidence="2">The sequence shown here is derived from an EMBL/GenBank/DDBJ whole genome shotgun (WGS) entry which is preliminary data.</text>
</comment>
<organism evidence="2 3">
    <name type="scientific">Sparassis crispa</name>
    <dbReference type="NCBI Taxonomy" id="139825"/>
    <lineage>
        <taxon>Eukaryota</taxon>
        <taxon>Fungi</taxon>
        <taxon>Dikarya</taxon>
        <taxon>Basidiomycota</taxon>
        <taxon>Agaricomycotina</taxon>
        <taxon>Agaricomycetes</taxon>
        <taxon>Polyporales</taxon>
        <taxon>Sparassidaceae</taxon>
        <taxon>Sparassis</taxon>
    </lineage>
</organism>
<name>A0A401GVE6_9APHY</name>
<feature type="region of interest" description="Disordered" evidence="1">
    <location>
        <begin position="46"/>
        <end position="66"/>
    </location>
</feature>
<dbReference type="GeneID" id="38783115"/>
<dbReference type="AlphaFoldDB" id="A0A401GVE6"/>
<gene>
    <name evidence="2" type="ORF">SCP_0900770</name>
</gene>
<dbReference type="RefSeq" id="XP_027617111.1">
    <property type="nucleotide sequence ID" value="XM_027761310.1"/>
</dbReference>
<accession>A0A401GVE6</accession>
<dbReference type="STRING" id="139825.A0A401GVE6"/>
<dbReference type="OrthoDB" id="2752444at2759"/>
<dbReference type="EMBL" id="BFAD01000009">
    <property type="protein sequence ID" value="GBE86198.1"/>
    <property type="molecule type" value="Genomic_DNA"/>
</dbReference>
<evidence type="ECO:0000313" key="2">
    <source>
        <dbReference type="EMBL" id="GBE86198.1"/>
    </source>
</evidence>
<protein>
    <submittedName>
        <fullName evidence="2">Uncharacterized protein</fullName>
    </submittedName>
</protein>
<keyword evidence="3" id="KW-1185">Reference proteome</keyword>
<dbReference type="Proteomes" id="UP000287166">
    <property type="component" value="Unassembled WGS sequence"/>
</dbReference>
<evidence type="ECO:0000256" key="1">
    <source>
        <dbReference type="SAM" id="MobiDB-lite"/>
    </source>
</evidence>
<sequence length="75" mass="8408">MSPASESLQSHLNVIPKLAADGSNWITYKERMFTVMGSRGLLRHLQGTARRPPDPPPLPMPSIRKTPLFLKKTLK</sequence>
<dbReference type="InParanoid" id="A0A401GVE6"/>
<proteinExistence type="predicted"/>
<evidence type="ECO:0000313" key="3">
    <source>
        <dbReference type="Proteomes" id="UP000287166"/>
    </source>
</evidence>